<evidence type="ECO:0000256" key="2">
    <source>
        <dbReference type="ARBA" id="ARBA00004922"/>
    </source>
</evidence>
<dbReference type="InterPro" id="IPR011598">
    <property type="entry name" value="bHLH_dom"/>
</dbReference>
<dbReference type="InterPro" id="IPR007594">
    <property type="entry name" value="RFT1"/>
</dbReference>
<reference evidence="13 14" key="2">
    <citation type="journal article" date="2021" name="Genomics">
        <title>High-quality reference genome for Clonorchis sinensis.</title>
        <authorList>
            <person name="Young N.D."/>
            <person name="Stroehlein A.J."/>
            <person name="Kinkar L."/>
            <person name="Wang T."/>
            <person name="Sohn W.M."/>
            <person name="Chang B.C.H."/>
            <person name="Kaur P."/>
            <person name="Weisz D."/>
            <person name="Dudchenko O."/>
            <person name="Aiden E.L."/>
            <person name="Korhonen P.K."/>
            <person name="Gasser R.B."/>
        </authorList>
    </citation>
    <scope>NUCLEOTIDE SEQUENCE [LARGE SCALE GENOMIC DNA]</scope>
    <source>
        <strain evidence="13">Cs-k2</strain>
    </source>
</reference>
<dbReference type="SUPFAM" id="SSF47459">
    <property type="entry name" value="HLH, helix-loop-helix DNA-binding domain"/>
    <property type="match status" value="1"/>
</dbReference>
<dbReference type="Gene3D" id="4.10.280.10">
    <property type="entry name" value="Helix-loop-helix DNA-binding domain"/>
    <property type="match status" value="1"/>
</dbReference>
<dbReference type="AlphaFoldDB" id="A0A3R7ET71"/>
<comment type="subcellular location">
    <subcellularLocation>
        <location evidence="1">Endoplasmic reticulum membrane</location>
        <topology evidence="1">Multi-pass membrane protein</topology>
    </subcellularLocation>
</comment>
<accession>A0A3R7ET71</accession>
<dbReference type="InterPro" id="IPR036638">
    <property type="entry name" value="HLH_DNA-bd_sf"/>
</dbReference>
<evidence type="ECO:0000256" key="4">
    <source>
        <dbReference type="ARBA" id="ARBA00022692"/>
    </source>
</evidence>
<dbReference type="OrthoDB" id="9979195at2759"/>
<evidence type="ECO:0000313" key="13">
    <source>
        <dbReference type="EMBL" id="KAG5450691.1"/>
    </source>
</evidence>
<sequence length="1138" mass="128227">LGQHGSIQPSCFLRVAWQLGTKRVLQLNDYYRTVRQAFDELILVRGSNPTSASRLPPSRFEQSGSIPALMLPLSSVAARHRKGVIAKRFFKIQSDMPNCHATRRLHEGWDTARLPKPRRGKSRGRGRIRTTDLLVNSIKKTDCSAETHFRCLAAMPPEGSTRAGILPGCPNLDKGSREAEVGFELRTFWSKSQCPKTSIHFSVHDQSSKKPYRGLLSRRSLAQKFSLLDTVIVQDTRERQRQRSVNQAFGELRLLLPTYPPDKKLSKHEILRSSIKYIHVLESILKYQEEVDGLPPAAMSTPELQKRTHLCRDRTKQLRTMNRASGHAITEPSTYNLRHQNLWSVFTYFRCISSDCSVTFDNIGYLFQQSGASLNFKEHLRCEVWLLVDVNGVLVVSFYPDCLNECLEVLSNELWLYACEASVVNTSFMLSMMILIPSARNKGFYTTVPSSMERSREDLSSNETDVADMIDETPRRWQRFRSLKSAVRGCLSPPRNRTCCEFKGHNRPSDTESMPNPSTDSQTKTHSGARFVSTGFSLIGYTFFLQLGLHLMTFVLNGLAYHRLDTASLGLVNVRLGLFYTTLMFISRDAFRRAFLSRGGQLLIQADSSVAEDSEESVRLASRGRTRRPLSRLAGLIDLAWAILPLGMITSVILLTIWIRVLPSPSSLASKHGEMMLPVEVLQERYVNCLLVYALSGLFELSTEPFWLICQLSHLIGSRIVIEALANLARAVGIAIAIFTVSSDYAIYSLALPQILHGTTLFVAYLIYFSYTLRKRGGDGDCGGRSLEGVHRFRDIFPRVSKYEIDRPALKLARSLFGQGLLKQLLTEGERYLISAFNLLSFTNQGIYDMVNNIGSIATRLLFLPMEESCHFVFNQCLVRNIPPNQQDPELLKSVFRIFRTVLRTCSLVAWIGVTFAQANSRLLLTVYVGPTLGENVLAVSLLRLYAAYVLLLAWNGSTEAFLNAAMSSHEVAKHNERLIIFSFVFLGANWLFVPWLGAHGFVVANCINMLSRITYSCYYINRFVTSTGSTPQTDECSLRSIGKDNMELESDSREAVCGFSLLRLMFPSVKESIALLLSLAVTLVSEHFFCCTYGMSWAALHATITACALSVTLFVTFREELDLLQILRTEVFRKKVE</sequence>
<protein>
    <recommendedName>
        <fullName evidence="8">Man(5)GlcNAc(2)-PP-dolichol translocation protein RFT1</fullName>
    </recommendedName>
    <alternativeName>
        <fullName evidence="9">Protein RFT1 homolog</fullName>
    </alternativeName>
</protein>
<evidence type="ECO:0000256" key="11">
    <source>
        <dbReference type="SAM" id="MobiDB-lite"/>
    </source>
</evidence>
<dbReference type="Pfam" id="PF04506">
    <property type="entry name" value="Rft-1"/>
    <property type="match status" value="1"/>
</dbReference>
<feature type="transmembrane region" description="Helical" evidence="12">
    <location>
        <begin position="901"/>
        <end position="919"/>
    </location>
</feature>
<keyword evidence="5" id="KW-0256">Endoplasmic reticulum</keyword>
<evidence type="ECO:0000256" key="8">
    <source>
        <dbReference type="ARBA" id="ARBA00044793"/>
    </source>
</evidence>
<feature type="compositionally biased region" description="Basic and acidic residues" evidence="11">
    <location>
        <begin position="501"/>
        <end position="510"/>
    </location>
</feature>
<feature type="transmembrane region" description="Helical" evidence="12">
    <location>
        <begin position="633"/>
        <end position="659"/>
    </location>
</feature>
<evidence type="ECO:0000256" key="5">
    <source>
        <dbReference type="ARBA" id="ARBA00022824"/>
    </source>
</evidence>
<evidence type="ECO:0000256" key="6">
    <source>
        <dbReference type="ARBA" id="ARBA00022989"/>
    </source>
</evidence>
<feature type="transmembrane region" description="Helical" evidence="12">
    <location>
        <begin position="745"/>
        <end position="768"/>
    </location>
</feature>
<dbReference type="Pfam" id="PF00010">
    <property type="entry name" value="HLH"/>
    <property type="match status" value="1"/>
</dbReference>
<dbReference type="GO" id="GO:0034203">
    <property type="term" value="P:glycolipid translocation"/>
    <property type="evidence" value="ECO:0007669"/>
    <property type="project" value="TreeGrafter"/>
</dbReference>
<feature type="region of interest" description="Disordered" evidence="11">
    <location>
        <begin position="501"/>
        <end position="526"/>
    </location>
</feature>
<keyword evidence="6 12" id="KW-1133">Transmembrane helix</keyword>
<name>A0A3R7ET71_CLOSI</name>
<evidence type="ECO:0000256" key="12">
    <source>
        <dbReference type="SAM" id="Phobius"/>
    </source>
</evidence>
<dbReference type="SMART" id="SM00353">
    <property type="entry name" value="HLH"/>
    <property type="match status" value="1"/>
</dbReference>
<dbReference type="PANTHER" id="PTHR13117">
    <property type="entry name" value="ENDOPLASMIC RETICULUM MULTISPAN TRANSMEMBRANE PROTEIN-RELATED"/>
    <property type="match status" value="1"/>
</dbReference>
<comment type="function">
    <text evidence="10">Intramembrane glycolipid transporter that operates in the biosynthetic pathway of dolichol-linked oligosaccharides, the glycan precursors employed in protein asparagine (N)-glycosylation. The sequential addition of sugars to dolichol pyrophosphate produces dolichol-linked oligosaccharides containing fourteen sugars, including two GlcNAcs, nine mannoses and three glucoses. Once assembled, the oligosaccharide is transferred from the lipid to nascent proteins by oligosaccharyltransferases. The assembly of dolichol-linked oligosaccharides begins on the cytosolic side of the endoplasmic reticulum membrane and finishes in its lumen. RFT1 could mediate the translocation of the cytosolically oriented intermediate DolPP-GlcNAc2Man5, produced by ALG11, into the ER lumen where dolichol-linked oligosaccharides assembly continues. However, the intramembrane lipid transporter activity could not be confirmed in vitro.</text>
</comment>
<dbReference type="CDD" id="cd11413">
    <property type="entry name" value="bHLH_TS_TAL_LYL"/>
    <property type="match status" value="1"/>
</dbReference>
<feature type="transmembrane region" description="Helical" evidence="12">
    <location>
        <begin position="979"/>
        <end position="997"/>
    </location>
</feature>
<dbReference type="PANTHER" id="PTHR13117:SF5">
    <property type="entry name" value="PROTEIN RFT1 HOMOLOG"/>
    <property type="match status" value="1"/>
</dbReference>
<dbReference type="InParanoid" id="A0A3R7ET71"/>
<evidence type="ECO:0000256" key="1">
    <source>
        <dbReference type="ARBA" id="ARBA00004477"/>
    </source>
</evidence>
<proteinExistence type="inferred from homology"/>
<dbReference type="Proteomes" id="UP000286415">
    <property type="component" value="Unassembled WGS sequence"/>
</dbReference>
<organism evidence="13 14">
    <name type="scientific">Clonorchis sinensis</name>
    <name type="common">Chinese liver fluke</name>
    <dbReference type="NCBI Taxonomy" id="79923"/>
    <lineage>
        <taxon>Eukaryota</taxon>
        <taxon>Metazoa</taxon>
        <taxon>Spiralia</taxon>
        <taxon>Lophotrochozoa</taxon>
        <taxon>Platyhelminthes</taxon>
        <taxon>Trematoda</taxon>
        <taxon>Digenea</taxon>
        <taxon>Opisthorchiida</taxon>
        <taxon>Opisthorchiata</taxon>
        <taxon>Opisthorchiidae</taxon>
        <taxon>Clonorchis</taxon>
    </lineage>
</organism>
<feature type="transmembrane region" description="Helical" evidence="12">
    <location>
        <begin position="1096"/>
        <end position="1118"/>
    </location>
</feature>
<comment type="similarity">
    <text evidence="3">Belongs to the RFT1 family.</text>
</comment>
<keyword evidence="4 12" id="KW-0812">Transmembrane</keyword>
<dbReference type="GO" id="GO:0046983">
    <property type="term" value="F:protein dimerization activity"/>
    <property type="evidence" value="ECO:0007669"/>
    <property type="project" value="InterPro"/>
</dbReference>
<evidence type="ECO:0000256" key="9">
    <source>
        <dbReference type="ARBA" id="ARBA00044819"/>
    </source>
</evidence>
<feature type="transmembrane region" description="Helical" evidence="12">
    <location>
        <begin position="538"/>
        <end position="561"/>
    </location>
</feature>
<gene>
    <name evidence="13" type="ORF">CSKR_102936</name>
</gene>
<dbReference type="STRING" id="79923.A0A3R7ET71"/>
<feature type="transmembrane region" description="Helical" evidence="12">
    <location>
        <begin position="939"/>
        <end position="958"/>
    </location>
</feature>
<comment type="pathway">
    <text evidence="2">Protein modification; protein glycosylation.</text>
</comment>
<dbReference type="GO" id="GO:0006488">
    <property type="term" value="P:dolichol-linked oligosaccharide biosynthetic process"/>
    <property type="evidence" value="ECO:0007669"/>
    <property type="project" value="InterPro"/>
</dbReference>
<feature type="non-terminal residue" evidence="13">
    <location>
        <position position="1"/>
    </location>
</feature>
<dbReference type="GO" id="GO:0005789">
    <property type="term" value="C:endoplasmic reticulum membrane"/>
    <property type="evidence" value="ECO:0007669"/>
    <property type="project" value="UniProtKB-SubCell"/>
</dbReference>
<dbReference type="EMBL" id="NIRI02000042">
    <property type="protein sequence ID" value="KAG5450691.1"/>
    <property type="molecule type" value="Genomic_DNA"/>
</dbReference>
<evidence type="ECO:0000256" key="7">
    <source>
        <dbReference type="ARBA" id="ARBA00023136"/>
    </source>
</evidence>
<evidence type="ECO:0000256" key="3">
    <source>
        <dbReference type="ARBA" id="ARBA00010288"/>
    </source>
</evidence>
<feature type="transmembrane region" description="Helical" evidence="12">
    <location>
        <begin position="567"/>
        <end position="586"/>
    </location>
</feature>
<feature type="transmembrane region" description="Helical" evidence="12">
    <location>
        <begin position="720"/>
        <end position="739"/>
    </location>
</feature>
<feature type="compositionally biased region" description="Polar residues" evidence="11">
    <location>
        <begin position="511"/>
        <end position="526"/>
    </location>
</feature>
<keyword evidence="14" id="KW-1185">Reference proteome</keyword>
<keyword evidence="7 12" id="KW-0472">Membrane</keyword>
<comment type="caution">
    <text evidence="13">The sequence shown here is derived from an EMBL/GenBank/DDBJ whole genome shotgun (WGS) entry which is preliminary data.</text>
</comment>
<reference evidence="13 14" key="1">
    <citation type="journal article" date="2018" name="Biotechnol. Adv.">
        <title>Improved genomic resources and new bioinformatic workflow for the carcinogenic parasite Clonorchis sinensis: Biotechnological implications.</title>
        <authorList>
            <person name="Wang D."/>
            <person name="Korhonen P.K."/>
            <person name="Gasser R.B."/>
            <person name="Young N.D."/>
        </authorList>
    </citation>
    <scope>NUCLEOTIDE SEQUENCE [LARGE SCALE GENOMIC DNA]</scope>
    <source>
        <strain evidence="13">Cs-k2</strain>
    </source>
</reference>
<dbReference type="PROSITE" id="PS50888">
    <property type="entry name" value="BHLH"/>
    <property type="match status" value="1"/>
</dbReference>
<evidence type="ECO:0000313" key="14">
    <source>
        <dbReference type="Proteomes" id="UP000286415"/>
    </source>
</evidence>
<evidence type="ECO:0000256" key="10">
    <source>
        <dbReference type="ARBA" id="ARBA00045912"/>
    </source>
</evidence>